<dbReference type="GO" id="GO:0005884">
    <property type="term" value="C:actin filament"/>
    <property type="evidence" value="ECO:0007669"/>
    <property type="project" value="TreeGrafter"/>
</dbReference>
<dbReference type="InterPro" id="IPR035717">
    <property type="entry name" value="Drebrin-like_SH3"/>
</dbReference>
<dbReference type="PRINTS" id="PR00499">
    <property type="entry name" value="P67PHOX"/>
</dbReference>
<feature type="compositionally biased region" description="Low complexity" evidence="6">
    <location>
        <begin position="240"/>
        <end position="259"/>
    </location>
</feature>
<dbReference type="PANTHER" id="PTHR10829:SF9">
    <property type="entry name" value="ADF-H DOMAIN-CONTAINING PROTEIN"/>
    <property type="match status" value="1"/>
</dbReference>
<accession>A0A8J1XF99</accession>
<evidence type="ECO:0000313" key="8">
    <source>
        <dbReference type="Proteomes" id="UP000749559"/>
    </source>
</evidence>
<dbReference type="CDD" id="cd11960">
    <property type="entry name" value="SH3_Abp1_eu"/>
    <property type="match status" value="2"/>
</dbReference>
<dbReference type="GO" id="GO:0051015">
    <property type="term" value="F:actin filament binding"/>
    <property type="evidence" value="ECO:0007669"/>
    <property type="project" value="TreeGrafter"/>
</dbReference>
<evidence type="ECO:0000313" key="7">
    <source>
        <dbReference type="EMBL" id="CAH1785066.1"/>
    </source>
</evidence>
<dbReference type="InterPro" id="IPR001452">
    <property type="entry name" value="SH3_domain"/>
</dbReference>
<feature type="region of interest" description="Disordered" evidence="6">
    <location>
        <begin position="323"/>
        <end position="359"/>
    </location>
</feature>
<feature type="compositionally biased region" description="Pro residues" evidence="6">
    <location>
        <begin position="328"/>
        <end position="344"/>
    </location>
</feature>
<keyword evidence="3" id="KW-0963">Cytoplasm</keyword>
<dbReference type="SUPFAM" id="SSF50044">
    <property type="entry name" value="SH3-domain"/>
    <property type="match status" value="2"/>
</dbReference>
<dbReference type="GO" id="GO:0030833">
    <property type="term" value="P:regulation of actin filament polymerization"/>
    <property type="evidence" value="ECO:0007669"/>
    <property type="project" value="TreeGrafter"/>
</dbReference>
<evidence type="ECO:0000256" key="2">
    <source>
        <dbReference type="ARBA" id="ARBA00022443"/>
    </source>
</evidence>
<name>A0A8J1XF99_OWEFU</name>
<keyword evidence="2" id="KW-0728">SH3 domain</keyword>
<organism evidence="7 8">
    <name type="scientific">Owenia fusiformis</name>
    <name type="common">Polychaete worm</name>
    <dbReference type="NCBI Taxonomy" id="6347"/>
    <lineage>
        <taxon>Eukaryota</taxon>
        <taxon>Metazoa</taxon>
        <taxon>Spiralia</taxon>
        <taxon>Lophotrochozoa</taxon>
        <taxon>Annelida</taxon>
        <taxon>Polychaeta</taxon>
        <taxon>Sedentaria</taxon>
        <taxon>Canalipalpata</taxon>
        <taxon>Sabellida</taxon>
        <taxon>Oweniida</taxon>
        <taxon>Oweniidae</taxon>
        <taxon>Owenia</taxon>
    </lineage>
</organism>
<dbReference type="GO" id="GO:0098974">
    <property type="term" value="P:postsynaptic actin cytoskeleton organization"/>
    <property type="evidence" value="ECO:0007669"/>
    <property type="project" value="TreeGrafter"/>
</dbReference>
<dbReference type="PANTHER" id="PTHR10829">
    <property type="entry name" value="CORTACTIN AND DREBRIN"/>
    <property type="match status" value="1"/>
</dbReference>
<keyword evidence="8" id="KW-1185">Reference proteome</keyword>
<feature type="compositionally biased region" description="Basic and acidic residues" evidence="6">
    <location>
        <begin position="1"/>
        <end position="63"/>
    </location>
</feature>
<dbReference type="GO" id="GO:0045773">
    <property type="term" value="P:positive regulation of axon extension"/>
    <property type="evidence" value="ECO:0007669"/>
    <property type="project" value="TreeGrafter"/>
</dbReference>
<feature type="region of interest" description="Disordered" evidence="6">
    <location>
        <begin position="1"/>
        <end position="260"/>
    </location>
</feature>
<feature type="compositionally biased region" description="Acidic residues" evidence="6">
    <location>
        <begin position="215"/>
        <end position="231"/>
    </location>
</feature>
<dbReference type="FunFam" id="2.30.30.40:FF:000046">
    <property type="entry name" value="Drebrin-like protein isoform B"/>
    <property type="match status" value="2"/>
</dbReference>
<comment type="caution">
    <text evidence="7">The sequence shown here is derived from an EMBL/GenBank/DDBJ whole genome shotgun (WGS) entry which is preliminary data.</text>
</comment>
<evidence type="ECO:0000256" key="6">
    <source>
        <dbReference type="SAM" id="MobiDB-lite"/>
    </source>
</evidence>
<dbReference type="EMBL" id="CAIIXF020000005">
    <property type="protein sequence ID" value="CAH1785066.1"/>
    <property type="molecule type" value="Genomic_DNA"/>
</dbReference>
<keyword evidence="5" id="KW-0206">Cytoskeleton</keyword>
<gene>
    <name evidence="7" type="ORF">OFUS_LOCUS11173</name>
</gene>
<dbReference type="InterPro" id="IPR036028">
    <property type="entry name" value="SH3-like_dom_sf"/>
</dbReference>
<protein>
    <submittedName>
        <fullName evidence="7">Uncharacterized protein</fullName>
    </submittedName>
</protein>
<dbReference type="GO" id="GO:0030425">
    <property type="term" value="C:dendrite"/>
    <property type="evidence" value="ECO:0007669"/>
    <property type="project" value="TreeGrafter"/>
</dbReference>
<sequence>KANEAKQIDQERREREQREAKERDARVQEHARAVKEQKDAERRANETAAKEEEKRRWEASEKDHEDDDNVRRKRSESLNKMRQAEAAQLVSQRDFNPKDVFEKKRTSQFDDQPKPQAPPPARKIKHSFGDNAESAPPVSKAPIELPKEEPPSEPAPAPTRQLPPTPAREPEPEPEVINTPAQPPPQSPAEPQADRVEPHTRNLLKEGLPVRQSSDNEEQNDDDDWGEEESTPEVKTVTPAATTQSTPSVQAASAPAAPVDQGLTARALYDYQAADDSEITFDPGDLITNIEPIDEGWSRGTDPSGKYGLFPANYVEMLSAVEPEAPVASPPAASPPAASPPAAAPPASQGQSARALYDYQAEEDTEITFDPDDVITDIEKIDDGWWIGTGPDGRRGMFPANFVQLI</sequence>
<reference evidence="7" key="1">
    <citation type="submission" date="2022-03" db="EMBL/GenBank/DDBJ databases">
        <authorList>
            <person name="Martin C."/>
        </authorList>
    </citation>
    <scope>NUCLEOTIDE SEQUENCE</scope>
</reference>
<keyword evidence="4" id="KW-0009">Actin-binding</keyword>
<dbReference type="AlphaFoldDB" id="A0A8J1XF99"/>
<evidence type="ECO:0000256" key="1">
    <source>
        <dbReference type="ARBA" id="ARBA00004245"/>
    </source>
</evidence>
<feature type="compositionally biased region" description="Basic and acidic residues" evidence="6">
    <location>
        <begin position="95"/>
        <end position="113"/>
    </location>
</feature>
<dbReference type="Gene3D" id="2.30.30.40">
    <property type="entry name" value="SH3 Domains"/>
    <property type="match status" value="2"/>
</dbReference>
<dbReference type="Pfam" id="PF14604">
    <property type="entry name" value="SH3_9"/>
    <property type="match status" value="2"/>
</dbReference>
<dbReference type="GO" id="GO:0030027">
    <property type="term" value="C:lamellipodium"/>
    <property type="evidence" value="ECO:0007669"/>
    <property type="project" value="TreeGrafter"/>
</dbReference>
<dbReference type="Proteomes" id="UP000749559">
    <property type="component" value="Unassembled WGS sequence"/>
</dbReference>
<dbReference type="GO" id="GO:0045211">
    <property type="term" value="C:postsynaptic membrane"/>
    <property type="evidence" value="ECO:0007669"/>
    <property type="project" value="TreeGrafter"/>
</dbReference>
<evidence type="ECO:0000256" key="5">
    <source>
        <dbReference type="ARBA" id="ARBA00023212"/>
    </source>
</evidence>
<dbReference type="GO" id="GO:0030427">
    <property type="term" value="C:site of polarized growth"/>
    <property type="evidence" value="ECO:0007669"/>
    <property type="project" value="TreeGrafter"/>
</dbReference>
<feature type="non-terminal residue" evidence="7">
    <location>
        <position position="1"/>
    </location>
</feature>
<evidence type="ECO:0000256" key="4">
    <source>
        <dbReference type="ARBA" id="ARBA00023203"/>
    </source>
</evidence>
<dbReference type="GO" id="GO:0048812">
    <property type="term" value="P:neuron projection morphogenesis"/>
    <property type="evidence" value="ECO:0007669"/>
    <property type="project" value="TreeGrafter"/>
</dbReference>
<dbReference type="GO" id="GO:0014069">
    <property type="term" value="C:postsynaptic density"/>
    <property type="evidence" value="ECO:0007669"/>
    <property type="project" value="TreeGrafter"/>
</dbReference>
<dbReference type="PROSITE" id="PS50002">
    <property type="entry name" value="SH3"/>
    <property type="match status" value="2"/>
</dbReference>
<feature type="compositionally biased region" description="Basic and acidic residues" evidence="6">
    <location>
        <begin position="192"/>
        <end position="204"/>
    </location>
</feature>
<dbReference type="SMART" id="SM00326">
    <property type="entry name" value="SH3"/>
    <property type="match status" value="2"/>
</dbReference>
<dbReference type="PRINTS" id="PR00452">
    <property type="entry name" value="SH3DOMAIN"/>
</dbReference>
<dbReference type="GO" id="GO:0030864">
    <property type="term" value="C:cortical actin cytoskeleton"/>
    <property type="evidence" value="ECO:0007669"/>
    <property type="project" value="TreeGrafter"/>
</dbReference>
<comment type="subcellular location">
    <subcellularLocation>
        <location evidence="1">Cytoplasm</location>
        <location evidence="1">Cytoskeleton</location>
    </subcellularLocation>
</comment>
<proteinExistence type="predicted"/>
<feature type="compositionally biased region" description="Pro residues" evidence="6">
    <location>
        <begin position="152"/>
        <end position="167"/>
    </location>
</feature>
<dbReference type="OrthoDB" id="6113849at2759"/>
<evidence type="ECO:0000256" key="3">
    <source>
        <dbReference type="ARBA" id="ARBA00022490"/>
    </source>
</evidence>